<dbReference type="InterPro" id="IPR018822">
    <property type="entry name" value="UPF0646"/>
</dbReference>
<evidence type="ECO:0000313" key="2">
    <source>
        <dbReference type="EMBL" id="SCW02957.1"/>
    </source>
</evidence>
<dbReference type="STRING" id="4955.A0A1G4MGV9"/>
<dbReference type="Pfam" id="PF10336">
    <property type="entry name" value="DUF2420"/>
    <property type="match status" value="1"/>
</dbReference>
<name>A0A1G4MGV9_LACFM</name>
<feature type="compositionally biased region" description="Basic and acidic residues" evidence="1">
    <location>
        <begin position="37"/>
        <end position="50"/>
    </location>
</feature>
<gene>
    <name evidence="2" type="ORF">LAFE_0F18008G</name>
</gene>
<dbReference type="OrthoDB" id="2507795at2759"/>
<feature type="region of interest" description="Disordered" evidence="1">
    <location>
        <begin position="1"/>
        <end position="62"/>
    </location>
</feature>
<feature type="region of interest" description="Disordered" evidence="1">
    <location>
        <begin position="307"/>
        <end position="395"/>
    </location>
</feature>
<keyword evidence="3" id="KW-1185">Reference proteome</keyword>
<feature type="compositionally biased region" description="Basic and acidic residues" evidence="1">
    <location>
        <begin position="370"/>
        <end position="382"/>
    </location>
</feature>
<sequence length="395" mass="44036">MNNDNDAEDAGSTVQTVQQRPNDELSLEAPSQLTHIGKAEIEKGSYEKDQSNNGSEILMGEAADQKDEEDLLAYDSDADVVVENYDKNDDVHSDDSANGGDSIIDIVSDSEIQEAARQLLRTKAPKIMVNYKGICYLLFSEYDGDNAKEEKRDQVICADSTDLHRGCNIVFGRIRLFLQKNYGALELFSRELTFSIPELDLNMEEDNLYNKEVNMNDIVSIFKLLKDNSVKNCEENVPSHITMYVGTKPRFVARYNELVEMLSSDATFSNIKVFSNDRSHPVILDDGEAGSGFGGNPAEVIVMTSDEELEETENSHAATYEMKSNSLETEVSDMGETARPPFVTCNVDDKSGPSNSDQDVQEPQGYNVNDEEKSTDDIEDSLKRRRDSASENDSM</sequence>
<protein>
    <submittedName>
        <fullName evidence="2">LAFE_0F18008g1_1</fullName>
    </submittedName>
</protein>
<dbReference type="EMBL" id="LT598490">
    <property type="protein sequence ID" value="SCW02957.1"/>
    <property type="molecule type" value="Genomic_DNA"/>
</dbReference>
<evidence type="ECO:0000256" key="1">
    <source>
        <dbReference type="SAM" id="MobiDB-lite"/>
    </source>
</evidence>
<dbReference type="Proteomes" id="UP000190831">
    <property type="component" value="Chromosome F"/>
</dbReference>
<organism evidence="2 3">
    <name type="scientific">Lachancea fermentati</name>
    <name type="common">Zygosaccharomyces fermentati</name>
    <dbReference type="NCBI Taxonomy" id="4955"/>
    <lineage>
        <taxon>Eukaryota</taxon>
        <taxon>Fungi</taxon>
        <taxon>Dikarya</taxon>
        <taxon>Ascomycota</taxon>
        <taxon>Saccharomycotina</taxon>
        <taxon>Saccharomycetes</taxon>
        <taxon>Saccharomycetales</taxon>
        <taxon>Saccharomycetaceae</taxon>
        <taxon>Lachancea</taxon>
    </lineage>
</organism>
<dbReference type="AlphaFoldDB" id="A0A1G4MGV9"/>
<accession>A0A1G4MGV9</accession>
<proteinExistence type="predicted"/>
<evidence type="ECO:0000313" key="3">
    <source>
        <dbReference type="Proteomes" id="UP000190831"/>
    </source>
</evidence>
<reference evidence="3" key="1">
    <citation type="submission" date="2016-03" db="EMBL/GenBank/DDBJ databases">
        <authorList>
            <person name="Devillers H."/>
        </authorList>
    </citation>
    <scope>NUCLEOTIDE SEQUENCE [LARGE SCALE GENOMIC DNA]</scope>
</reference>